<gene>
    <name evidence="3" type="ORF">Tco_0978691</name>
</gene>
<feature type="compositionally biased region" description="Low complexity" evidence="1">
    <location>
        <begin position="753"/>
        <end position="764"/>
    </location>
</feature>
<dbReference type="InterPro" id="IPR005162">
    <property type="entry name" value="Retrotrans_gag_dom"/>
</dbReference>
<evidence type="ECO:0000313" key="3">
    <source>
        <dbReference type="EMBL" id="GJT52534.1"/>
    </source>
</evidence>
<proteinExistence type="predicted"/>
<dbReference type="EMBL" id="BQNB010016505">
    <property type="protein sequence ID" value="GJT52534.1"/>
    <property type="molecule type" value="Genomic_DNA"/>
</dbReference>
<evidence type="ECO:0000256" key="1">
    <source>
        <dbReference type="SAM" id="MobiDB-lite"/>
    </source>
</evidence>
<keyword evidence="3" id="KW-0695">RNA-directed DNA polymerase</keyword>
<feature type="compositionally biased region" description="Basic and acidic residues" evidence="1">
    <location>
        <begin position="735"/>
        <end position="752"/>
    </location>
</feature>
<organism evidence="3 4">
    <name type="scientific">Tanacetum coccineum</name>
    <dbReference type="NCBI Taxonomy" id="301880"/>
    <lineage>
        <taxon>Eukaryota</taxon>
        <taxon>Viridiplantae</taxon>
        <taxon>Streptophyta</taxon>
        <taxon>Embryophyta</taxon>
        <taxon>Tracheophyta</taxon>
        <taxon>Spermatophyta</taxon>
        <taxon>Magnoliopsida</taxon>
        <taxon>eudicotyledons</taxon>
        <taxon>Gunneridae</taxon>
        <taxon>Pentapetalae</taxon>
        <taxon>asterids</taxon>
        <taxon>campanulids</taxon>
        <taxon>Asterales</taxon>
        <taxon>Asteraceae</taxon>
        <taxon>Asteroideae</taxon>
        <taxon>Anthemideae</taxon>
        <taxon>Anthemidinae</taxon>
        <taxon>Tanacetum</taxon>
    </lineage>
</organism>
<keyword evidence="3" id="KW-0548">Nucleotidyltransferase</keyword>
<evidence type="ECO:0000313" key="4">
    <source>
        <dbReference type="Proteomes" id="UP001151760"/>
    </source>
</evidence>
<dbReference type="PANTHER" id="PTHR33116:SF79">
    <property type="entry name" value="REVERSE TRANSCRIPTASE DOMAIN, ZINC FINGER, CCHC-TYPE-RELATED"/>
    <property type="match status" value="1"/>
</dbReference>
<comment type="caution">
    <text evidence="3">The sequence shown here is derived from an EMBL/GenBank/DDBJ whole genome shotgun (WGS) entry which is preliminary data.</text>
</comment>
<feature type="region of interest" description="Disordered" evidence="1">
    <location>
        <begin position="727"/>
        <end position="772"/>
    </location>
</feature>
<dbReference type="InterPro" id="IPR026960">
    <property type="entry name" value="RVT-Znf"/>
</dbReference>
<dbReference type="Pfam" id="PF03732">
    <property type="entry name" value="Retrotrans_gag"/>
    <property type="match status" value="1"/>
</dbReference>
<dbReference type="Pfam" id="PF13966">
    <property type="entry name" value="zf-RVT"/>
    <property type="match status" value="1"/>
</dbReference>
<dbReference type="Proteomes" id="UP001151760">
    <property type="component" value="Unassembled WGS sequence"/>
</dbReference>
<accession>A0ABQ5ENK8</accession>
<dbReference type="GO" id="GO:0003964">
    <property type="term" value="F:RNA-directed DNA polymerase activity"/>
    <property type="evidence" value="ECO:0007669"/>
    <property type="project" value="UniProtKB-KW"/>
</dbReference>
<dbReference type="PANTHER" id="PTHR33116">
    <property type="entry name" value="REVERSE TRANSCRIPTASE ZINC-BINDING DOMAIN-CONTAINING PROTEIN-RELATED-RELATED"/>
    <property type="match status" value="1"/>
</dbReference>
<dbReference type="PROSITE" id="PS50878">
    <property type="entry name" value="RT_POL"/>
    <property type="match status" value="1"/>
</dbReference>
<evidence type="ECO:0000259" key="2">
    <source>
        <dbReference type="PROSITE" id="PS50878"/>
    </source>
</evidence>
<protein>
    <submittedName>
        <fullName evidence="3">RNA-directed DNA polymerase, eukaryota</fullName>
    </submittedName>
</protein>
<keyword evidence="4" id="KW-1185">Reference proteome</keyword>
<sequence>MAARIEDLGYVFKVDFAKAYDSIRWDYLDDALNAFGFGSRWLSWIQGSLNSGKASVLVNESPTSEFQFHRGLKQGNPLAPFLFILIMESLHLSFNSAVEAGIFTGLRIDDALTISHLFYADDAIFIGEWSKENLKGILNILNCFSLLSGMSINLKKSHILGLGIRGSIVSEAAASLGCSVMKTPFNYLGIMVGGNMSLVKSWDETVHKLTKRLSKWKLKTLSIGGRLTLLKSVLGSTPIYNMSIFKVPKTVLNKMENLRRNFFNGIQEGDRKITWVKWHTVLAAKKFGGLGVSSFFALNRGLLAKWVWRFLSQDNSLWCQLISAIHGSNITDLSTAYPSTWNSIIKEFNYLKVQGVDVFSHCKIRIGNGLHTRFWKDLWIGDCTLSGLFPRLFALDTEKDISVAGKLQSPLVSSFRRNVRGGIEEQQLEHLVALLDSVILSNSNDRWVSDLNGDGVFRVKDVRNLLDEFFLPRADIPTRWVKNIPIKVNIFAWKLALDRLPTRANLVQRNVVTESQSCPLCDAILEDTSHLFFNCSLARDVTRLLCRWWNLGVQSFSSYAEWLVWFNSVRLASNLKVILEGVFYVTWWSLWNFRNQLLFASKKPRKESIFDDIVLRSFCWCKARGSFNKFTWFKNKALYTRIAAYSDQTRPNPTFVSTSWRHSWDHTLGTTLIRMSAMANATPIVTTVTKTTNKEKASDVAPRVNIQDFCEEHYEDIMPIIMEKARRDKRKERTKTKYRDRPRNIKRWRESESPSSHGSESDTSNGGHWKSRTKRCKLADEDDLVEPWTCEDVDSFTLRICNFKSSRKTRMPNNVKTYDGTGDPKDHLKIFQATTQVERWAMPTWCHMFNSTLIGAARVSLDELPLESIDGYKGLKAAFLAYFMQQKKYVKDPVEIHNIKQMNGETIEDFMERFKVETGRMKGAPECMWISGFMHGVNNPELTKRLNKHVLKTMEEMMTITNAFIREEAAAAS</sequence>
<reference evidence="3" key="2">
    <citation type="submission" date="2022-01" db="EMBL/GenBank/DDBJ databases">
        <authorList>
            <person name="Yamashiro T."/>
            <person name="Shiraishi A."/>
            <person name="Satake H."/>
            <person name="Nakayama K."/>
        </authorList>
    </citation>
    <scope>NUCLEOTIDE SEQUENCE</scope>
</reference>
<feature type="domain" description="Reverse transcriptase" evidence="2">
    <location>
        <begin position="1"/>
        <end position="192"/>
    </location>
</feature>
<dbReference type="Pfam" id="PF00078">
    <property type="entry name" value="RVT_1"/>
    <property type="match status" value="1"/>
</dbReference>
<name>A0ABQ5ENK8_9ASTR</name>
<dbReference type="InterPro" id="IPR000477">
    <property type="entry name" value="RT_dom"/>
</dbReference>
<reference evidence="3" key="1">
    <citation type="journal article" date="2022" name="Int. J. Mol. Sci.">
        <title>Draft Genome of Tanacetum Coccineum: Genomic Comparison of Closely Related Tanacetum-Family Plants.</title>
        <authorList>
            <person name="Yamashiro T."/>
            <person name="Shiraishi A."/>
            <person name="Nakayama K."/>
            <person name="Satake H."/>
        </authorList>
    </citation>
    <scope>NUCLEOTIDE SEQUENCE</scope>
</reference>
<keyword evidence="3" id="KW-0808">Transferase</keyword>